<dbReference type="Pfam" id="PF18296">
    <property type="entry name" value="MID_MedPIWI"/>
    <property type="match status" value="1"/>
</dbReference>
<evidence type="ECO:0000256" key="4">
    <source>
        <dbReference type="ARBA" id="ARBA00022491"/>
    </source>
</evidence>
<keyword evidence="6 9" id="KW-0010">Activator</keyword>
<dbReference type="EMBL" id="BTSX01000002">
    <property type="protein sequence ID" value="GMS84839.1"/>
    <property type="molecule type" value="Genomic_DNA"/>
</dbReference>
<proteinExistence type="inferred from homology"/>
<feature type="region of interest" description="Disordered" evidence="10">
    <location>
        <begin position="885"/>
        <end position="915"/>
    </location>
</feature>
<name>A0AAV5STY3_9BILA</name>
<evidence type="ECO:0000256" key="2">
    <source>
        <dbReference type="ARBA" id="ARBA00009354"/>
    </source>
</evidence>
<keyword evidence="8 9" id="KW-0539">Nucleus</keyword>
<feature type="region of interest" description="Disordered" evidence="10">
    <location>
        <begin position="818"/>
        <end position="845"/>
    </location>
</feature>
<feature type="compositionally biased region" description="Low complexity" evidence="10">
    <location>
        <begin position="1284"/>
        <end position="1296"/>
    </location>
</feature>
<dbReference type="PANTHER" id="PTHR48249:SF3">
    <property type="entry name" value="MEDIATOR OF RNA POLYMERASE II TRANSCRIPTION SUBUNIT 13"/>
    <property type="match status" value="1"/>
</dbReference>
<feature type="region of interest" description="Disordered" evidence="10">
    <location>
        <begin position="1280"/>
        <end position="1311"/>
    </location>
</feature>
<dbReference type="Pfam" id="PF11597">
    <property type="entry name" value="Med13_N"/>
    <property type="match status" value="1"/>
</dbReference>
<evidence type="ECO:0000313" key="14">
    <source>
        <dbReference type="EMBL" id="GMS84839.1"/>
    </source>
</evidence>
<reference evidence="14" key="1">
    <citation type="submission" date="2023-10" db="EMBL/GenBank/DDBJ databases">
        <title>Genome assembly of Pristionchus species.</title>
        <authorList>
            <person name="Yoshida K."/>
            <person name="Sommer R.J."/>
        </authorList>
    </citation>
    <scope>NUCLEOTIDE SEQUENCE</scope>
    <source>
        <strain evidence="14">RS0144</strain>
    </source>
</reference>
<feature type="compositionally biased region" description="Low complexity" evidence="10">
    <location>
        <begin position="1042"/>
        <end position="1059"/>
    </location>
</feature>
<feature type="domain" description="MID" evidence="13">
    <location>
        <begin position="1729"/>
        <end position="2031"/>
    </location>
</feature>
<accession>A0AAV5STY3</accession>
<feature type="region of interest" description="Disordered" evidence="10">
    <location>
        <begin position="630"/>
        <end position="653"/>
    </location>
</feature>
<evidence type="ECO:0000256" key="6">
    <source>
        <dbReference type="ARBA" id="ARBA00023159"/>
    </source>
</evidence>
<keyword evidence="4 9" id="KW-0678">Repressor</keyword>
<evidence type="ECO:0000256" key="5">
    <source>
        <dbReference type="ARBA" id="ARBA00023015"/>
    </source>
</evidence>
<evidence type="ECO:0000256" key="1">
    <source>
        <dbReference type="ARBA" id="ARBA00004123"/>
    </source>
</evidence>
<gene>
    <name evidence="14" type="ORF">PENTCL1PPCAC_7014</name>
</gene>
<feature type="region of interest" description="Disordered" evidence="10">
    <location>
        <begin position="754"/>
        <end position="801"/>
    </location>
</feature>
<keyword evidence="15" id="KW-1185">Reference proteome</keyword>
<dbReference type="InterPro" id="IPR009401">
    <property type="entry name" value="Med13_C"/>
</dbReference>
<dbReference type="InterPro" id="IPR041285">
    <property type="entry name" value="MID_MedPIWI"/>
</dbReference>
<feature type="region of interest" description="Disordered" evidence="10">
    <location>
        <begin position="1872"/>
        <end position="1950"/>
    </location>
</feature>
<comment type="caution">
    <text evidence="14">The sequence shown here is derived from an EMBL/GenBank/DDBJ whole genome shotgun (WGS) entry which is preliminary data.</text>
</comment>
<keyword evidence="5 9" id="KW-0805">Transcription regulation</keyword>
<dbReference type="Pfam" id="PF06333">
    <property type="entry name" value="Med13_C"/>
    <property type="match status" value="1"/>
</dbReference>
<organism evidence="14 15">
    <name type="scientific">Pristionchus entomophagus</name>
    <dbReference type="NCBI Taxonomy" id="358040"/>
    <lineage>
        <taxon>Eukaryota</taxon>
        <taxon>Metazoa</taxon>
        <taxon>Ecdysozoa</taxon>
        <taxon>Nematoda</taxon>
        <taxon>Chromadorea</taxon>
        <taxon>Rhabditida</taxon>
        <taxon>Rhabditina</taxon>
        <taxon>Diplogasteromorpha</taxon>
        <taxon>Diplogasteroidea</taxon>
        <taxon>Neodiplogasteridae</taxon>
        <taxon>Pristionchus</taxon>
    </lineage>
</organism>
<dbReference type="InterPro" id="IPR021643">
    <property type="entry name" value="Mediator_Med13_N"/>
</dbReference>
<feature type="compositionally biased region" description="Basic and acidic residues" evidence="10">
    <location>
        <begin position="1902"/>
        <end position="1912"/>
    </location>
</feature>
<comment type="similarity">
    <text evidence="2 9">Belongs to the Mediator complex subunit 13 family.</text>
</comment>
<feature type="domain" description="Mediator complex subunit Med13 N-terminal" evidence="12">
    <location>
        <begin position="8"/>
        <end position="325"/>
    </location>
</feature>
<evidence type="ECO:0000256" key="10">
    <source>
        <dbReference type="SAM" id="MobiDB-lite"/>
    </source>
</evidence>
<feature type="compositionally biased region" description="Basic and acidic residues" evidence="10">
    <location>
        <begin position="503"/>
        <end position="541"/>
    </location>
</feature>
<evidence type="ECO:0000256" key="8">
    <source>
        <dbReference type="ARBA" id="ARBA00023242"/>
    </source>
</evidence>
<keyword evidence="7 9" id="KW-0804">Transcription</keyword>
<dbReference type="GO" id="GO:0016592">
    <property type="term" value="C:mediator complex"/>
    <property type="evidence" value="ECO:0007669"/>
    <property type="project" value="InterPro"/>
</dbReference>
<comment type="subunit">
    <text evidence="9">Component of the Mediator complex.</text>
</comment>
<feature type="domain" description="Mediator complex subunit Med13 C-terminal" evidence="11">
    <location>
        <begin position="2143"/>
        <end position="2517"/>
    </location>
</feature>
<evidence type="ECO:0000313" key="15">
    <source>
        <dbReference type="Proteomes" id="UP001432027"/>
    </source>
</evidence>
<sequence>MSTANGGSLDDCITNLFALTELNGLQWRLYESPSSSIDANPQTLLQSDPIFVAYSKLQTDGILSVWRRMPTKVLPEVFNLLPILTGTTAKELWVFWYGATEPEEIEKHCNDLTKKKSEEELDDGTMNAIPYDVRCLLYKAWNTQMEKHYRSRKFLQIGRWFFRPQKFLDPNAAFIIDDFALAHSHSFNIVGGNSMCMAVKTQLQPNLVHLAPFHIERNRKFREEKVNVLLAPWSLNGHISLRYSVMAQTNKEEEEVDKQLSQWKEANMFVDVKKKKRRREEGGETQGEESEEEGWGQGVKMPKMIRVELDGDIRMWWPTQYVLVTLEETRRLVRDRFPVADHVKSVPDKEPMSSNNRFAHLTSSETSLRLSQAVVDEGNLKKGKTKSANDPSTVKKTVGYKNRRLLKDVEDSSKEDKMSFEGRTRSKLEKEALIGQRVRISSVNSDDEMEGEEKKEKPGMTRELKRMMKSSRYNWRGKNGRILNTKETELKCYDSSSSEAEDADKREESGEKGEREWTRGNGEGPDKIAREIYMHPEKSSYHFDPAGGIRRRQSNESEDEERMAKSPFTPVRVLSPIDKPFEMSQMSELIKNDLRSSGENPRDNGPASILREYGAYFDVNAAGTSSDLKYKSYHSRRRGPRTQPKVSGRSMQDDIPYCSSDEEYDTVKHICHRRSPLTPVPMRPPRPPHVIPIFETELVGGINQPPLLHFKPDLVIRQKSSKFHPTPNIPLSWPMLSESDDLVELNALKNLENSGLDLGSDEEPSDDRYSTGSVDVVQPLSVAGERDDAGEGTSSGAENWRDEEMEMEEHFLQTNMDSSSELMDHDGMPHSDSVLSPPASNERADSHNSMYHRLPGGPHSVGESTALNKIYPTPPSLLQVDICSPAMMGGPHSQARKDDRDDGSSHSSDDEDNVKYLDQIGVKEDERSRGDHTINHLHSDLFSRKFFDNAPKTDVPLSSRFGSLHERLRVSEKRSMPVYNKRDGEKKEQIPSHLAEVVAAIDNHTNSNSISAAISATSTGTGGSQSWQHPHQSLPYPSLAAQQHHQLQLQQMQQQQHLQPGPSSMAPPLQPSYPNQMQPHPAYLGGGGGPTQGQMGQMGSFPGQTTAMRNHFPPPYGGTIQQHPIQQPGFPPPSQQQQPQYPGGVQMMMTSQSGFHPGMQMRPSGYVFPPGTNPSMGVHPMQSQAMGHHMTYQPGMQNQMIYRQGMPPTSYAQYGSPMGGMMAPSTAIGGMQMGQYGGQTMPQPGMMMHPSQQPMIAGPVHPMGVAGGMAGHPSFPMVPPLLPPSQSSQSAASVVSGGNQPRPAGLSPGKKQLAGIQENHLDTLIATRRGEDPYLNSLSIAPKNLFYKGTSQLKTEFDLYTTERIMEKERKRGDRPFCSPVGGSEGLSIVAAVMLQDTILNLHFDWVFDSCPICACTTSIKSRDLGVYIKPPEALEESVAVQEEWMGPWSGFNIHKDSKDTSCTCGFSVIRHRQLSMRAGLFIEDSREATGDDNSATNPMEGTSDNIKYLWFNACSAADRALVETLRSIALTTDIGRFVSALKNISSVGLEKERRNRRKKNENEKIPSVGSIGTCQVEYVISQMDKMELLLMGNSALTTAHTSGNPPSPKCGESPYFHSWGLQIASEVADPTEMEIKNLLEDVKPLIEGAVREARKLSSSLPSVIEGPLTWRALAAKNVKSSGNGDDDSHIAEPIPLIEMSTEREAIRVAPTIIKNWEQFNLGPIDIPKDVLYLAVVPDDEKVFDMTVVYMRRLSKMYELNLRLGRHVAYLVKDDLTLRTPVREGIVRASPPRSRYPPSYGKNNQSPVLEFLRDVEKMAKDVGCNKEFIRKLTSYVTCLEDVVFEHLNMKRIFERDTFRECVAYALMNRKVNQKQKQNNPTAGRHERDTEEGSPPGGEEEEEKRGEEKRKESQMYSGALAEALGMGPSSSSEKEKQKPKHPFGQSPAYGMDGDRVLKSIDWPEEEPAALPQTVVIYVMMWPCCGSSGRDGESARVAMIALVKAFNAVMKRLPDKHRGLCLLELVPIQRLEEVVGCGADMDRLDRSSNLNTWQIGNMNRNSEVYPTDKPRIEDILKEIALGVYRKPRFLHCENLKNCLPKSMTKFGPASAMLDWIDRKDGKKKTIYRCPSVPYQLATTPAIVAKNEGKYSQLCMDEVSLYISYCLVGIDFVVVTLTDNLGARNESAVLNLNPKQSETSSTFRSKNKTSVHDGLERLWKFIEGVMLNESKPFRLVIGKLGKMGHGEFKAWCHVLARSNLKKYNCGRVKESCAPCNGGAGAPTLLSACLVSTEPEAHLQVLPSYSIPPDPNAGAQKKIRPLHTPGDNTITHIMVFPISSAIQLTQSTDMGEVNDDEDDFGNLDGGLGLVGDDMNDIMNEIMVTGEGEGERAAPRTTHMNSYFEGPLESGVQNQPLAAGWMISTAPGGDLPDWFWSSCPSLKRRLPVHLRCSLHINEAQLMRSDDIMKKEKEQEISHALDSQKTDEVLRHVLEQYNDLSWLAIDSITQERRSCLPIHIQALTRLHDAVLNLIM</sequence>
<feature type="region of interest" description="Disordered" evidence="10">
    <location>
        <begin position="492"/>
        <end position="568"/>
    </location>
</feature>
<feature type="region of interest" description="Disordered" evidence="10">
    <location>
        <begin position="274"/>
        <end position="296"/>
    </location>
</feature>
<feature type="compositionally biased region" description="Basic and acidic residues" evidence="10">
    <location>
        <begin position="895"/>
        <end position="908"/>
    </location>
</feature>
<protein>
    <recommendedName>
        <fullName evidence="3 9">Mediator of RNA polymerase II transcription subunit 13</fullName>
    </recommendedName>
</protein>
<evidence type="ECO:0000259" key="11">
    <source>
        <dbReference type="Pfam" id="PF06333"/>
    </source>
</evidence>
<feature type="compositionally biased region" description="Basic residues" evidence="10">
    <location>
        <begin position="631"/>
        <end position="640"/>
    </location>
</feature>
<evidence type="ECO:0000259" key="12">
    <source>
        <dbReference type="Pfam" id="PF11597"/>
    </source>
</evidence>
<evidence type="ECO:0000256" key="7">
    <source>
        <dbReference type="ARBA" id="ARBA00023163"/>
    </source>
</evidence>
<dbReference type="GO" id="GO:0003713">
    <property type="term" value="F:transcription coactivator activity"/>
    <property type="evidence" value="ECO:0007669"/>
    <property type="project" value="TreeGrafter"/>
</dbReference>
<evidence type="ECO:0000259" key="13">
    <source>
        <dbReference type="Pfam" id="PF18296"/>
    </source>
</evidence>
<evidence type="ECO:0000256" key="3">
    <source>
        <dbReference type="ARBA" id="ARBA00019618"/>
    </source>
</evidence>
<comment type="subcellular location">
    <subcellularLocation>
        <location evidence="1 9">Nucleus</location>
    </subcellularLocation>
</comment>
<feature type="region of interest" description="Disordered" evidence="10">
    <location>
        <begin position="1041"/>
        <end position="1096"/>
    </location>
</feature>
<feature type="region of interest" description="Disordered" evidence="10">
    <location>
        <begin position="1015"/>
        <end position="1034"/>
    </location>
</feature>
<dbReference type="PANTHER" id="PTHR48249">
    <property type="entry name" value="MEDIATOR OF RNA POLYMERASE II TRANSCRIPTION SUBUNIT 13"/>
    <property type="match status" value="1"/>
</dbReference>
<comment type="function">
    <text evidence="9">Component of the Mediator complex, a coactivator involved in regulated transcription of nearly all RNA polymerase II-dependent genes. Mediator functions as a bridge to convey information from gene-specific regulatory proteins to the basal RNA polymerase II transcription machinery. Mediator is recruited to promoters by direct interactions with regulatory proteins and serves as a scaffold for the assembly of a functional preinitiation complex with RNA polymerase II and the general transcription factors.</text>
</comment>
<feature type="region of interest" description="Disordered" evidence="10">
    <location>
        <begin position="439"/>
        <end position="480"/>
    </location>
</feature>
<feature type="compositionally biased region" description="Basic and acidic residues" evidence="10">
    <location>
        <begin position="452"/>
        <end position="466"/>
    </location>
</feature>
<dbReference type="Proteomes" id="UP001432027">
    <property type="component" value="Unassembled WGS sequence"/>
</dbReference>
<dbReference type="InterPro" id="IPR051139">
    <property type="entry name" value="Mediator_complx_sub13"/>
</dbReference>
<dbReference type="GO" id="GO:0045944">
    <property type="term" value="P:positive regulation of transcription by RNA polymerase II"/>
    <property type="evidence" value="ECO:0007669"/>
    <property type="project" value="TreeGrafter"/>
</dbReference>
<evidence type="ECO:0000256" key="9">
    <source>
        <dbReference type="RuleBase" id="RU364134"/>
    </source>
</evidence>